<dbReference type="EMBL" id="CATQJL010000001">
    <property type="protein sequence ID" value="CAJ0591066.1"/>
    <property type="molecule type" value="Genomic_DNA"/>
</dbReference>
<dbReference type="SUPFAM" id="SSF52058">
    <property type="entry name" value="L domain-like"/>
    <property type="match status" value="3"/>
</dbReference>
<feature type="domain" description="Receptor L-domain" evidence="2">
    <location>
        <begin position="273"/>
        <end position="371"/>
    </location>
</feature>
<proteinExistence type="predicted"/>
<dbReference type="PANTHER" id="PTHR21662">
    <property type="entry name" value="RECEPTOR PROTEIN-TYROSINE KINASE"/>
    <property type="match status" value="1"/>
</dbReference>
<evidence type="ECO:0000313" key="3">
    <source>
        <dbReference type="EMBL" id="CAJ0591066.1"/>
    </source>
</evidence>
<feature type="signal peptide" evidence="1">
    <location>
        <begin position="1"/>
        <end position="21"/>
    </location>
</feature>
<comment type="caution">
    <text evidence="3">The sequence shown here is derived from an EMBL/GenBank/DDBJ whole genome shotgun (WGS) entry which is preliminary data.</text>
</comment>
<feature type="chain" id="PRO_5041422378" description="Receptor L-domain domain-containing protein" evidence="1">
    <location>
        <begin position="22"/>
        <end position="414"/>
    </location>
</feature>
<dbReference type="PANTHER" id="PTHR21662:SF6">
    <property type="entry name" value="RECEPTOR L-DOMAIN DOMAIN-CONTAINING PROTEIN"/>
    <property type="match status" value="1"/>
</dbReference>
<dbReference type="Proteomes" id="UP001176961">
    <property type="component" value="Unassembled WGS sequence"/>
</dbReference>
<evidence type="ECO:0000313" key="4">
    <source>
        <dbReference type="Proteomes" id="UP001176961"/>
    </source>
</evidence>
<name>A0AA36GJ30_CYLNA</name>
<gene>
    <name evidence="3" type="ORF">CYNAS_LOCUS3049</name>
</gene>
<feature type="domain" description="Receptor L-domain" evidence="2">
    <location>
        <begin position="43"/>
        <end position="110"/>
    </location>
</feature>
<evidence type="ECO:0000256" key="1">
    <source>
        <dbReference type="SAM" id="SignalP"/>
    </source>
</evidence>
<dbReference type="AlphaFoldDB" id="A0AA36GJ30"/>
<evidence type="ECO:0000259" key="2">
    <source>
        <dbReference type="Pfam" id="PF01030"/>
    </source>
</evidence>
<keyword evidence="1" id="KW-0732">Signal</keyword>
<dbReference type="InterPro" id="IPR000494">
    <property type="entry name" value="Rcpt_L-dom"/>
</dbReference>
<dbReference type="Gene3D" id="3.80.20.20">
    <property type="entry name" value="Receptor L-domain"/>
    <property type="match status" value="3"/>
</dbReference>
<keyword evidence="4" id="KW-1185">Reference proteome</keyword>
<dbReference type="InterPro" id="IPR053079">
    <property type="entry name" value="SPS2_domain"/>
</dbReference>
<dbReference type="Pfam" id="PF01030">
    <property type="entry name" value="Recep_L_domain"/>
    <property type="match status" value="3"/>
</dbReference>
<dbReference type="InterPro" id="IPR036941">
    <property type="entry name" value="Rcpt_L-dom_sf"/>
</dbReference>
<sequence length="414" mass="47147">MTVLHLQFLSIILFFAKVVRDEKGCGLIEIGRETMVELIDCKVAKSVKVVDSTLKNLDIFENLAKVIQTEENVAIEISSNLNLEWKEGNVVIYIPTITIYDNPKLCIPQDDLTRLKKAADALSIDNTFIQECQCDMETLEKNSETAKDLGNFTHCVTFNGNLTINERTNESVQLFVNRIKRVVHGSITVIDSKWKKFALPSLESVESLQGTAITIVNNTDLEEIEIPRLREIKTSGANEKLQLTQMLNDGEVRMDIDPCIIENSESLKNYSSCMVVQGDIEVIGGGSSMKEFEYLAHVEYLHGCLTVTNTAVQDLSFLRSLKEVHCDKDKPPIEIVSNIHLAQFDLGVSYVSSKFKKPILIQYNPLLRRKQLEEWQYVLKLREPSNFHNFPKYPRVFNIDILDIEYQYGMSLEN</sequence>
<reference evidence="3" key="1">
    <citation type="submission" date="2023-07" db="EMBL/GenBank/DDBJ databases">
        <authorList>
            <consortium name="CYATHOMIX"/>
        </authorList>
    </citation>
    <scope>NUCLEOTIDE SEQUENCE</scope>
    <source>
        <strain evidence="3">N/A</strain>
    </source>
</reference>
<accession>A0AA36GJ30</accession>
<protein>
    <recommendedName>
        <fullName evidence="2">Receptor L-domain domain-containing protein</fullName>
    </recommendedName>
</protein>
<organism evidence="3 4">
    <name type="scientific">Cylicocyclus nassatus</name>
    <name type="common">Nematode worm</name>
    <dbReference type="NCBI Taxonomy" id="53992"/>
    <lineage>
        <taxon>Eukaryota</taxon>
        <taxon>Metazoa</taxon>
        <taxon>Ecdysozoa</taxon>
        <taxon>Nematoda</taxon>
        <taxon>Chromadorea</taxon>
        <taxon>Rhabditida</taxon>
        <taxon>Rhabditina</taxon>
        <taxon>Rhabditomorpha</taxon>
        <taxon>Strongyloidea</taxon>
        <taxon>Strongylidae</taxon>
        <taxon>Cylicocyclus</taxon>
    </lineage>
</organism>
<feature type="domain" description="Receptor L-domain" evidence="2">
    <location>
        <begin position="154"/>
        <end position="234"/>
    </location>
</feature>